<dbReference type="EMBL" id="NPEI01000002">
    <property type="protein sequence ID" value="PKA16893.1"/>
    <property type="molecule type" value="Genomic_DNA"/>
</dbReference>
<evidence type="ECO:0000313" key="1">
    <source>
        <dbReference type="EMBL" id="PKA16893.1"/>
    </source>
</evidence>
<organism evidence="1 2">
    <name type="scientific">Leptospira haakeii</name>
    <dbReference type="NCBI Taxonomy" id="2023198"/>
    <lineage>
        <taxon>Bacteria</taxon>
        <taxon>Pseudomonadati</taxon>
        <taxon>Spirochaetota</taxon>
        <taxon>Spirochaetia</taxon>
        <taxon>Leptospirales</taxon>
        <taxon>Leptospiraceae</taxon>
        <taxon>Leptospira</taxon>
    </lineage>
</organism>
<dbReference type="RefSeq" id="WP_100723492.1">
    <property type="nucleotide sequence ID" value="NZ_NPEG01000004.1"/>
</dbReference>
<dbReference type="Proteomes" id="UP000231857">
    <property type="component" value="Unassembled WGS sequence"/>
</dbReference>
<evidence type="ECO:0000313" key="2">
    <source>
        <dbReference type="Proteomes" id="UP000231857"/>
    </source>
</evidence>
<reference evidence="1 2" key="1">
    <citation type="submission" date="2017-07" db="EMBL/GenBank/DDBJ databases">
        <title>Leptospira spp. isolated from tropical soils.</title>
        <authorList>
            <person name="Thibeaux R."/>
            <person name="Iraola G."/>
            <person name="Ferres I."/>
            <person name="Bierque E."/>
            <person name="Girault D."/>
            <person name="Soupe-Gilbert M.-E."/>
            <person name="Picardeau M."/>
            <person name="Goarant C."/>
        </authorList>
    </citation>
    <scope>NUCLEOTIDE SEQUENCE [LARGE SCALE GENOMIC DNA]</scope>
    <source>
        <strain evidence="1 2">ATI7-C-A2</strain>
    </source>
</reference>
<accession>A0ABX4PMQ1</accession>
<proteinExistence type="predicted"/>
<comment type="caution">
    <text evidence="1">The sequence shown here is derived from an EMBL/GenBank/DDBJ whole genome shotgun (WGS) entry which is preliminary data.</text>
</comment>
<protein>
    <submittedName>
        <fullName evidence="1">Uncharacterized protein</fullName>
    </submittedName>
</protein>
<gene>
    <name evidence="1" type="ORF">CH363_05720</name>
</gene>
<name>A0ABX4PMQ1_9LEPT</name>
<keyword evidence="2" id="KW-1185">Reference proteome</keyword>
<sequence>MNHDTCKLINYKTLKIGNIEHAAFERIHQFLEFEKFIVYIIAAMRSDLEYPLEYDGGNLFCISKETIKILWQEKHKGYTEIWKENNRDDVVMAFHFSGYKVILDLATGNILNTIFVK</sequence>